<protein>
    <submittedName>
        <fullName evidence="5">MarR family transcriptional regulator</fullName>
    </submittedName>
</protein>
<dbReference type="PANTHER" id="PTHR42756:SF2">
    <property type="entry name" value="MARR FAMILY REGULATORY PROTEIN"/>
    <property type="match status" value="1"/>
</dbReference>
<evidence type="ECO:0000313" key="6">
    <source>
        <dbReference type="Proteomes" id="UP001078443"/>
    </source>
</evidence>
<keyword evidence="6" id="KW-1185">Reference proteome</keyword>
<feature type="domain" description="HTH marR-type" evidence="4">
    <location>
        <begin position="7"/>
        <end position="139"/>
    </location>
</feature>
<dbReference type="RefSeq" id="WP_268039346.1">
    <property type="nucleotide sequence ID" value="NZ_JAPQER010000001.1"/>
</dbReference>
<dbReference type="Proteomes" id="UP001078443">
    <property type="component" value="Unassembled WGS sequence"/>
</dbReference>
<evidence type="ECO:0000256" key="3">
    <source>
        <dbReference type="ARBA" id="ARBA00023163"/>
    </source>
</evidence>
<name>A0ABT4CVT8_9CLOT</name>
<keyword evidence="2" id="KW-0238">DNA-binding</keyword>
<dbReference type="SUPFAM" id="SSF46785">
    <property type="entry name" value="Winged helix' DNA-binding domain"/>
    <property type="match status" value="1"/>
</dbReference>
<keyword evidence="1" id="KW-0805">Transcription regulation</keyword>
<dbReference type="PANTHER" id="PTHR42756">
    <property type="entry name" value="TRANSCRIPTIONAL REGULATOR, MARR"/>
    <property type="match status" value="1"/>
</dbReference>
<evidence type="ECO:0000256" key="1">
    <source>
        <dbReference type="ARBA" id="ARBA00023015"/>
    </source>
</evidence>
<gene>
    <name evidence="5" type="ORF">OW763_01785</name>
</gene>
<dbReference type="InterPro" id="IPR036388">
    <property type="entry name" value="WH-like_DNA-bd_sf"/>
</dbReference>
<accession>A0ABT4CVT8</accession>
<organism evidence="5 6">
    <name type="scientific">Clostridium aestuarii</name>
    <dbReference type="NCBI Taxonomy" id="338193"/>
    <lineage>
        <taxon>Bacteria</taxon>
        <taxon>Bacillati</taxon>
        <taxon>Bacillota</taxon>
        <taxon>Clostridia</taxon>
        <taxon>Eubacteriales</taxon>
        <taxon>Clostridiaceae</taxon>
        <taxon>Clostridium</taxon>
    </lineage>
</organism>
<dbReference type="Pfam" id="PF01047">
    <property type="entry name" value="MarR"/>
    <property type="match status" value="1"/>
</dbReference>
<sequence>MPVIKLNNYILREIGELSRTIHAIVEIKFKKLNLQKGQFIYLTRVYENPGINLIQLSSLLKVDKTTTTKVIQKLIKEGFILKSKDNTDKRSYQLYPTSKASNTYEEIIEEENRAIEICFKNFDKKQKESVYELIKKMNENIQIDWYEIKNYKK</sequence>
<proteinExistence type="predicted"/>
<dbReference type="PROSITE" id="PS50995">
    <property type="entry name" value="HTH_MARR_2"/>
    <property type="match status" value="1"/>
</dbReference>
<dbReference type="EMBL" id="JAPQER010000001">
    <property type="protein sequence ID" value="MCY6483084.1"/>
    <property type="molecule type" value="Genomic_DNA"/>
</dbReference>
<evidence type="ECO:0000256" key="2">
    <source>
        <dbReference type="ARBA" id="ARBA00023125"/>
    </source>
</evidence>
<comment type="caution">
    <text evidence="5">The sequence shown here is derived from an EMBL/GenBank/DDBJ whole genome shotgun (WGS) entry which is preliminary data.</text>
</comment>
<dbReference type="Gene3D" id="1.10.10.10">
    <property type="entry name" value="Winged helix-like DNA-binding domain superfamily/Winged helix DNA-binding domain"/>
    <property type="match status" value="1"/>
</dbReference>
<evidence type="ECO:0000259" key="4">
    <source>
        <dbReference type="PROSITE" id="PS50995"/>
    </source>
</evidence>
<keyword evidence="3" id="KW-0804">Transcription</keyword>
<dbReference type="InterPro" id="IPR036390">
    <property type="entry name" value="WH_DNA-bd_sf"/>
</dbReference>
<dbReference type="SMART" id="SM00347">
    <property type="entry name" value="HTH_MARR"/>
    <property type="match status" value="1"/>
</dbReference>
<dbReference type="PRINTS" id="PR00598">
    <property type="entry name" value="HTHMARR"/>
</dbReference>
<dbReference type="InterPro" id="IPR000835">
    <property type="entry name" value="HTH_MarR-typ"/>
</dbReference>
<reference evidence="5" key="1">
    <citation type="submission" date="2022-12" db="EMBL/GenBank/DDBJ databases">
        <authorList>
            <person name="Wang J."/>
        </authorList>
    </citation>
    <scope>NUCLEOTIDE SEQUENCE</scope>
    <source>
        <strain evidence="5">HY-45-18</strain>
    </source>
</reference>
<evidence type="ECO:0000313" key="5">
    <source>
        <dbReference type="EMBL" id="MCY6483084.1"/>
    </source>
</evidence>